<keyword evidence="3" id="KW-1185">Reference proteome</keyword>
<dbReference type="PANTHER" id="PTHR35010">
    <property type="entry name" value="BLL4672 PROTEIN-RELATED"/>
    <property type="match status" value="1"/>
</dbReference>
<dbReference type="Gene3D" id="1.10.260.40">
    <property type="entry name" value="lambda repressor-like DNA-binding domains"/>
    <property type="match status" value="1"/>
</dbReference>
<dbReference type="SMART" id="SM00530">
    <property type="entry name" value="HTH_XRE"/>
    <property type="match status" value="1"/>
</dbReference>
<sequence length="286" mass="31997">MTHPRARRAELASFLRSRRDRLTPAEVGLPPGLRRRTPGLRREEVALLAGVGVTWYTWLEQGRPINASVQVLDAISRTLRLDDAEREHLYRLADVPGVSVSDAGAALEPETQMILDQLAPIPAAVYNGRYDLLAWNRAYAALFPSMTAQSPATRNALWQLFVTKQCCTPVVNREEELPQMVATLRAGFGRHLREPAWTGFVRRLSAASPEFAAMWATHDVARPGNRMKIFQHSAVGLVRTVSTSLALPSPPETRMVVYTPMDEESRERMVWVTAHPEIEPVPAHTH</sequence>
<dbReference type="PANTHER" id="PTHR35010:SF2">
    <property type="entry name" value="BLL4672 PROTEIN"/>
    <property type="match status" value="1"/>
</dbReference>
<evidence type="ECO:0000313" key="3">
    <source>
        <dbReference type="Proteomes" id="UP001230426"/>
    </source>
</evidence>
<dbReference type="EMBL" id="JAUSRB010000002">
    <property type="protein sequence ID" value="MDP9870036.1"/>
    <property type="molecule type" value="Genomic_DNA"/>
</dbReference>
<dbReference type="Pfam" id="PF17765">
    <property type="entry name" value="MLTR_LBD"/>
    <property type="match status" value="1"/>
</dbReference>
<organism evidence="2 3">
    <name type="scientific">Streptosporangium brasiliense</name>
    <dbReference type="NCBI Taxonomy" id="47480"/>
    <lineage>
        <taxon>Bacteria</taxon>
        <taxon>Bacillati</taxon>
        <taxon>Actinomycetota</taxon>
        <taxon>Actinomycetes</taxon>
        <taxon>Streptosporangiales</taxon>
        <taxon>Streptosporangiaceae</taxon>
        <taxon>Streptosporangium</taxon>
    </lineage>
</organism>
<dbReference type="RefSeq" id="WP_306874723.1">
    <property type="nucleotide sequence ID" value="NZ_JAUSRB010000002.1"/>
</dbReference>
<reference evidence="2 3" key="1">
    <citation type="submission" date="2023-07" db="EMBL/GenBank/DDBJ databases">
        <title>Sequencing the genomes of 1000 actinobacteria strains.</title>
        <authorList>
            <person name="Klenk H.-P."/>
        </authorList>
    </citation>
    <scope>NUCLEOTIDE SEQUENCE [LARGE SCALE GENOMIC DNA]</scope>
    <source>
        <strain evidence="2 3">DSM 44109</strain>
    </source>
</reference>
<dbReference type="SUPFAM" id="SSF47413">
    <property type="entry name" value="lambda repressor-like DNA-binding domains"/>
    <property type="match status" value="1"/>
</dbReference>
<dbReference type="Gene3D" id="3.30.450.180">
    <property type="match status" value="1"/>
</dbReference>
<dbReference type="CDD" id="cd00093">
    <property type="entry name" value="HTH_XRE"/>
    <property type="match status" value="1"/>
</dbReference>
<accession>A0ABT9RMI4</accession>
<evidence type="ECO:0000259" key="1">
    <source>
        <dbReference type="SMART" id="SM00530"/>
    </source>
</evidence>
<dbReference type="InterPro" id="IPR010982">
    <property type="entry name" value="Lambda_DNA-bd_dom_sf"/>
</dbReference>
<protein>
    <submittedName>
        <fullName evidence="2">Transcriptional regulator with XRE-family HTH domain</fullName>
    </submittedName>
</protein>
<name>A0ABT9RMI4_9ACTN</name>
<proteinExistence type="predicted"/>
<dbReference type="Pfam" id="PF13560">
    <property type="entry name" value="HTH_31"/>
    <property type="match status" value="1"/>
</dbReference>
<feature type="domain" description="HTH cro/C1-type" evidence="1">
    <location>
        <begin position="14"/>
        <end position="86"/>
    </location>
</feature>
<gene>
    <name evidence="2" type="ORF">J2S55_009302</name>
</gene>
<dbReference type="InterPro" id="IPR001387">
    <property type="entry name" value="Cro/C1-type_HTH"/>
</dbReference>
<dbReference type="Proteomes" id="UP001230426">
    <property type="component" value="Unassembled WGS sequence"/>
</dbReference>
<evidence type="ECO:0000313" key="2">
    <source>
        <dbReference type="EMBL" id="MDP9870036.1"/>
    </source>
</evidence>
<dbReference type="InterPro" id="IPR041413">
    <property type="entry name" value="MLTR_LBD"/>
</dbReference>
<comment type="caution">
    <text evidence="2">The sequence shown here is derived from an EMBL/GenBank/DDBJ whole genome shotgun (WGS) entry which is preliminary data.</text>
</comment>